<dbReference type="Gene3D" id="2.60.40.790">
    <property type="match status" value="1"/>
</dbReference>
<dbReference type="EMBL" id="MAGO01000004">
    <property type="protein sequence ID" value="OCC15718.1"/>
    <property type="molecule type" value="Genomic_DNA"/>
</dbReference>
<proteinExistence type="inferred from homology"/>
<organism evidence="4 5">
    <name type="scientific">Dissulfuribacter thermophilus</name>
    <dbReference type="NCBI Taxonomy" id="1156395"/>
    <lineage>
        <taxon>Bacteria</taxon>
        <taxon>Pseudomonadati</taxon>
        <taxon>Thermodesulfobacteriota</taxon>
        <taxon>Dissulfuribacteria</taxon>
        <taxon>Dissulfuribacterales</taxon>
        <taxon>Dissulfuribacteraceae</taxon>
        <taxon>Dissulfuribacter</taxon>
    </lineage>
</organism>
<accession>A0A1B9F6Y4</accession>
<gene>
    <name evidence="4" type="ORF">DBT_1069</name>
</gene>
<dbReference type="PROSITE" id="PS01031">
    <property type="entry name" value="SHSP"/>
    <property type="match status" value="1"/>
</dbReference>
<evidence type="ECO:0000256" key="1">
    <source>
        <dbReference type="PROSITE-ProRule" id="PRU00285"/>
    </source>
</evidence>
<sequence>MEVVYGDGERIVKIPCEVDAENTTAQFENGLLIIKLPKRIEGSGRKIEVEE</sequence>
<evidence type="ECO:0000259" key="3">
    <source>
        <dbReference type="PROSITE" id="PS01031"/>
    </source>
</evidence>
<name>A0A1B9F6Y4_9BACT</name>
<dbReference type="STRING" id="1156395.DBT_1069"/>
<comment type="similarity">
    <text evidence="1 2">Belongs to the small heat shock protein (HSP20) family.</text>
</comment>
<dbReference type="InterPro" id="IPR002068">
    <property type="entry name" value="A-crystallin/Hsp20_dom"/>
</dbReference>
<dbReference type="InterPro" id="IPR008978">
    <property type="entry name" value="HSP20-like_chaperone"/>
</dbReference>
<reference evidence="4 5" key="1">
    <citation type="submission" date="2016-06" db="EMBL/GenBank/DDBJ databases">
        <title>Respiratory ammonification of nitrate coupled to the oxidation of elemental sulfur in deep-sea autotrophic thermophilic bacteria.</title>
        <authorList>
            <person name="Slobodkina G.B."/>
            <person name="Mardanov A.V."/>
            <person name="Ravin N.V."/>
            <person name="Frolova A.A."/>
            <person name="Viryasiv M.B."/>
            <person name="Chernyh N.A."/>
            <person name="Bonch-Osmolovskaya E.A."/>
            <person name="Slobodkin A.I."/>
        </authorList>
    </citation>
    <scope>NUCLEOTIDE SEQUENCE [LARGE SCALE GENOMIC DNA]</scope>
    <source>
        <strain evidence="4 5">S69</strain>
    </source>
</reference>
<protein>
    <recommendedName>
        <fullName evidence="3">SHSP domain-containing protein</fullName>
    </recommendedName>
</protein>
<evidence type="ECO:0000313" key="5">
    <source>
        <dbReference type="Proteomes" id="UP000093080"/>
    </source>
</evidence>
<feature type="domain" description="SHSP" evidence="3">
    <location>
        <begin position="1"/>
        <end position="51"/>
    </location>
</feature>
<dbReference type="Pfam" id="PF00011">
    <property type="entry name" value="HSP20"/>
    <property type="match status" value="1"/>
</dbReference>
<dbReference type="AlphaFoldDB" id="A0A1B9F6Y4"/>
<dbReference type="SUPFAM" id="SSF49764">
    <property type="entry name" value="HSP20-like chaperones"/>
    <property type="match status" value="1"/>
</dbReference>
<dbReference type="Proteomes" id="UP000093080">
    <property type="component" value="Unassembled WGS sequence"/>
</dbReference>
<evidence type="ECO:0000313" key="4">
    <source>
        <dbReference type="EMBL" id="OCC15718.1"/>
    </source>
</evidence>
<dbReference type="CDD" id="cd06464">
    <property type="entry name" value="ACD_sHsps-like"/>
    <property type="match status" value="1"/>
</dbReference>
<evidence type="ECO:0000256" key="2">
    <source>
        <dbReference type="RuleBase" id="RU003616"/>
    </source>
</evidence>
<keyword evidence="5" id="KW-1185">Reference proteome</keyword>
<comment type="caution">
    <text evidence="4">The sequence shown here is derived from an EMBL/GenBank/DDBJ whole genome shotgun (WGS) entry which is preliminary data.</text>
</comment>